<protein>
    <submittedName>
        <fullName evidence="2">Uncharacterized protein</fullName>
    </submittedName>
</protein>
<feature type="transmembrane region" description="Helical" evidence="1">
    <location>
        <begin position="40"/>
        <end position="59"/>
    </location>
</feature>
<keyword evidence="1" id="KW-0812">Transmembrane</keyword>
<sequence>MKLAPILVVCLALAAAYSLLTAGSPDSLLRHVIENPKHDVWAAFAFSFMVFALGFWAFFSKEKERFEEMVKTNRDRILSLRQAGKTDDEIADSILDAMGAPPGQGRRAARKKLVFHMSKM</sequence>
<evidence type="ECO:0000256" key="1">
    <source>
        <dbReference type="SAM" id="Phobius"/>
    </source>
</evidence>
<accession>A0A484HFL3</accession>
<keyword evidence="1" id="KW-1133">Transmembrane helix</keyword>
<name>A0A484HFL3_9BACT</name>
<reference evidence="2" key="1">
    <citation type="submission" date="2019-01" db="EMBL/GenBank/DDBJ databases">
        <authorList>
            <consortium name="Genoscope - CEA"/>
            <person name="William W."/>
        </authorList>
    </citation>
    <scope>NUCLEOTIDE SEQUENCE</scope>
    <source>
        <strain evidence="2">CR-1</strain>
    </source>
</reference>
<keyword evidence="1" id="KW-0472">Membrane</keyword>
<proteinExistence type="predicted"/>
<organism evidence="2">
    <name type="scientific">uncultured Desulfobacteraceae bacterium</name>
    <dbReference type="NCBI Taxonomy" id="218296"/>
    <lineage>
        <taxon>Bacteria</taxon>
        <taxon>Pseudomonadati</taxon>
        <taxon>Thermodesulfobacteriota</taxon>
        <taxon>Desulfobacteria</taxon>
        <taxon>Desulfobacterales</taxon>
        <taxon>Desulfobacteraceae</taxon>
        <taxon>environmental samples</taxon>
    </lineage>
</organism>
<gene>
    <name evidence="2" type="ORF">EPICR_210009</name>
</gene>
<dbReference type="AlphaFoldDB" id="A0A484HFL3"/>
<evidence type="ECO:0000313" key="2">
    <source>
        <dbReference type="EMBL" id="VEN74002.1"/>
    </source>
</evidence>
<dbReference type="EMBL" id="CAACVI010000014">
    <property type="protein sequence ID" value="VEN74002.1"/>
    <property type="molecule type" value="Genomic_DNA"/>
</dbReference>